<evidence type="ECO:0000313" key="3">
    <source>
        <dbReference type="Proteomes" id="UP000274515"/>
    </source>
</evidence>
<dbReference type="InterPro" id="IPR023393">
    <property type="entry name" value="START-like_dom_sf"/>
</dbReference>
<comment type="caution">
    <text evidence="2">The sequence shown here is derived from an EMBL/GenBank/DDBJ whole genome shotgun (WGS) entry which is preliminary data.</text>
</comment>
<sequence>MGSVAHYLEIQAPAQRCYDWWRPLTHMPQIFPDVQKVEPRSGEADKTHWVVSGPAGKNVEWDARIVEDEPGRKVAWKSVEQGTEKSNTVATAGAVRFDDHGDSTGVEVSLQYDAPGGAVAEAVATLFADPQQKVERALDKFKELMENPESTSAR</sequence>
<evidence type="ECO:0000259" key="1">
    <source>
        <dbReference type="Pfam" id="PF03364"/>
    </source>
</evidence>
<name>A0A3R8Q4V4_9PSEU</name>
<reference evidence="2 3" key="1">
    <citation type="submission" date="2018-11" db="EMBL/GenBank/DDBJ databases">
        <title>Saccharopolyspora rhizosphaerae sp. nov., an actinomycete isolated from rhizosphere soil in Thailand.</title>
        <authorList>
            <person name="Intra B."/>
            <person name="Euanorasetr J."/>
            <person name="Take A."/>
            <person name="Inahashi Y."/>
            <person name="Mori M."/>
            <person name="Panbangred W."/>
            <person name="Matsumoto A."/>
        </authorList>
    </citation>
    <scope>NUCLEOTIDE SEQUENCE [LARGE SCALE GENOMIC DNA]</scope>
    <source>
        <strain evidence="2 3">H219</strain>
    </source>
</reference>
<evidence type="ECO:0000313" key="2">
    <source>
        <dbReference type="EMBL" id="RRO18631.1"/>
    </source>
</evidence>
<dbReference type="SUPFAM" id="SSF55961">
    <property type="entry name" value="Bet v1-like"/>
    <property type="match status" value="1"/>
</dbReference>
<dbReference type="Gene3D" id="3.30.530.20">
    <property type="match status" value="1"/>
</dbReference>
<dbReference type="PANTHER" id="PTHR33824">
    <property type="entry name" value="POLYKETIDE CYCLASE/DEHYDRASE AND LIPID TRANSPORT SUPERFAMILY PROTEIN"/>
    <property type="match status" value="1"/>
</dbReference>
<dbReference type="EMBL" id="RSAA01000006">
    <property type="protein sequence ID" value="RRO18631.1"/>
    <property type="molecule type" value="Genomic_DNA"/>
</dbReference>
<dbReference type="AlphaFoldDB" id="A0A3R8Q4V4"/>
<organism evidence="2 3">
    <name type="scientific">Saccharopolyspora rhizosphaerae</name>
    <dbReference type="NCBI Taxonomy" id="2492662"/>
    <lineage>
        <taxon>Bacteria</taxon>
        <taxon>Bacillati</taxon>
        <taxon>Actinomycetota</taxon>
        <taxon>Actinomycetes</taxon>
        <taxon>Pseudonocardiales</taxon>
        <taxon>Pseudonocardiaceae</taxon>
        <taxon>Saccharopolyspora</taxon>
    </lineage>
</organism>
<protein>
    <submittedName>
        <fullName evidence="2">SRPBCC family protein</fullName>
    </submittedName>
</protein>
<gene>
    <name evidence="2" type="ORF">EIL87_05800</name>
</gene>
<dbReference type="PANTHER" id="PTHR33824:SF7">
    <property type="entry name" value="POLYKETIDE CYCLASE_DEHYDRASE AND LIPID TRANSPORT SUPERFAMILY PROTEIN"/>
    <property type="match status" value="1"/>
</dbReference>
<dbReference type="RefSeq" id="WP_125089130.1">
    <property type="nucleotide sequence ID" value="NZ_RSAA01000006.1"/>
</dbReference>
<accession>A0A3R8Q4V4</accession>
<dbReference type="Proteomes" id="UP000274515">
    <property type="component" value="Unassembled WGS sequence"/>
</dbReference>
<proteinExistence type="predicted"/>
<dbReference type="InterPro" id="IPR005031">
    <property type="entry name" value="COQ10_START"/>
</dbReference>
<dbReference type="Pfam" id="PF03364">
    <property type="entry name" value="Polyketide_cyc"/>
    <property type="match status" value="1"/>
</dbReference>
<dbReference type="InterPro" id="IPR047137">
    <property type="entry name" value="ORF3"/>
</dbReference>
<keyword evidence="3" id="KW-1185">Reference proteome</keyword>
<feature type="domain" description="Coenzyme Q-binding protein COQ10 START" evidence="1">
    <location>
        <begin position="10"/>
        <end position="130"/>
    </location>
</feature>
<dbReference type="CDD" id="cd07817">
    <property type="entry name" value="SRPBCC_8"/>
    <property type="match status" value="1"/>
</dbReference>
<dbReference type="OrthoDB" id="3695445at2"/>